<comment type="similarity">
    <text evidence="1">Belongs to the N(4)/N(6)-methyltransferase family.</text>
</comment>
<keyword evidence="6" id="KW-0680">Restriction system</keyword>
<dbReference type="PRINTS" id="PR00507">
    <property type="entry name" value="N12N6MTFRASE"/>
</dbReference>
<dbReference type="Gene3D" id="1.20.1260.30">
    <property type="match status" value="1"/>
</dbReference>
<dbReference type="GO" id="GO:0003677">
    <property type="term" value="F:DNA binding"/>
    <property type="evidence" value="ECO:0007669"/>
    <property type="project" value="InterPro"/>
</dbReference>
<dbReference type="RefSeq" id="WP_173207097.1">
    <property type="nucleotide sequence ID" value="NZ_CP053697.2"/>
</dbReference>
<comment type="catalytic activity">
    <reaction evidence="7">
        <text>a 2'-deoxyadenosine in DNA + S-adenosyl-L-methionine = an N(6)-methyl-2'-deoxyadenosine in DNA + S-adenosyl-L-homocysteine + H(+)</text>
        <dbReference type="Rhea" id="RHEA:15197"/>
        <dbReference type="Rhea" id="RHEA-COMP:12418"/>
        <dbReference type="Rhea" id="RHEA-COMP:12419"/>
        <dbReference type="ChEBI" id="CHEBI:15378"/>
        <dbReference type="ChEBI" id="CHEBI:57856"/>
        <dbReference type="ChEBI" id="CHEBI:59789"/>
        <dbReference type="ChEBI" id="CHEBI:90615"/>
        <dbReference type="ChEBI" id="CHEBI:90616"/>
        <dbReference type="EC" id="2.1.1.72"/>
    </reaction>
</comment>
<evidence type="ECO:0000313" key="11">
    <source>
        <dbReference type="Proteomes" id="UP000501379"/>
    </source>
</evidence>
<evidence type="ECO:0000256" key="1">
    <source>
        <dbReference type="ARBA" id="ARBA00006594"/>
    </source>
</evidence>
<dbReference type="InterPro" id="IPR038333">
    <property type="entry name" value="T1MK-like_N_sf"/>
</dbReference>
<dbReference type="AlphaFoldDB" id="A0A6M8G2W1"/>
<dbReference type="EC" id="2.1.1.72" evidence="2"/>
<dbReference type="PANTHER" id="PTHR42933">
    <property type="entry name" value="SLR6095 PROTEIN"/>
    <property type="match status" value="1"/>
</dbReference>
<dbReference type="InterPro" id="IPR022749">
    <property type="entry name" value="D12N6_MeTrfase_N"/>
</dbReference>
<dbReference type="Gene3D" id="3.40.50.150">
    <property type="entry name" value="Vaccinia Virus protein VP39"/>
    <property type="match status" value="1"/>
</dbReference>
<dbReference type="REBASE" id="410142">
    <property type="entry name" value="M.PspA322ORF9025P"/>
</dbReference>
<proteinExistence type="inferred from homology"/>
<feature type="domain" description="DNA methylase adenine-specific" evidence="8">
    <location>
        <begin position="155"/>
        <end position="454"/>
    </location>
</feature>
<sequence>MNTENHSQTAAFLWSIADLLRGDFKQSQYGRIILPFTLLRRMECVLEPTKEAVIRESYAQEGRPDLVRERLLLRAAGQQFFNASKLTLSTLSDTQTAADLMSYVQSFSKDAREIFEHFHFEDFVQQLAAANLLYQVVQRFAATDLSPVRISNFGMGIIFEELIRKFAESSNETAGEHFTPRDIVHLTTSLVITGQDDKLKPNSIVTIYDPTAGTGGFLSEGDEYIQSISQQVTVSLHGQELNPESYAICKADMLIKGQDVTSIKLGNTLSNDQLAGPEHRFDFMLSNPPFGVEWKKVQKQITDEHSEKGFNGRFGPGLPRVSDGSLLFLLHLVSKMRDPREGGSRIGIILNGSPLFTGGAGSGESEIRRYLLQNDLVEAIIALPTDMFYNTGIATYVWVLSNHKAAVRQGKVQLIDGSQHFAKMRKSLGSKRQYLTEEQIDALVRLYGRFEETAQSKIFPVEAFGYRRITVERPLRLNFQTSAERLEKVLEEKAIEKLEATARQQLIAALQAMDASVLHRNREQFSKLLKKTLSAHDVSPSTPELKAILNALSERDPEADICMVKGQAEADAGLRDNENVPLGESVYDYFEREVKPHVPDAWIDTSKTDEQDGEVGVVGFEIPFNRHFYIFQPPRPLAEIDRDLKACTDRIKQMIEGLSA</sequence>
<dbReference type="Pfam" id="PF02384">
    <property type="entry name" value="N6_Mtase"/>
    <property type="match status" value="1"/>
</dbReference>
<dbReference type="Proteomes" id="UP000501379">
    <property type="component" value="Chromosome"/>
</dbReference>
<gene>
    <name evidence="10" type="ORF">HNE05_09025</name>
</gene>
<dbReference type="InterPro" id="IPR002052">
    <property type="entry name" value="DNA_methylase_N6_adenine_CS"/>
</dbReference>
<dbReference type="Pfam" id="PF12161">
    <property type="entry name" value="HsdM_N"/>
    <property type="match status" value="1"/>
</dbReference>
<dbReference type="PANTHER" id="PTHR42933:SF3">
    <property type="entry name" value="TYPE I RESTRICTION ENZYME MJAVIII METHYLASE SUBUNIT"/>
    <property type="match status" value="1"/>
</dbReference>
<keyword evidence="4" id="KW-0808">Transferase</keyword>
<evidence type="ECO:0000256" key="2">
    <source>
        <dbReference type="ARBA" id="ARBA00011900"/>
    </source>
</evidence>
<evidence type="ECO:0000256" key="7">
    <source>
        <dbReference type="ARBA" id="ARBA00047942"/>
    </source>
</evidence>
<accession>A0A6M8G2W1</accession>
<evidence type="ECO:0000256" key="6">
    <source>
        <dbReference type="ARBA" id="ARBA00022747"/>
    </source>
</evidence>
<dbReference type="SUPFAM" id="SSF53335">
    <property type="entry name" value="S-adenosyl-L-methionine-dependent methyltransferases"/>
    <property type="match status" value="1"/>
</dbReference>
<organism evidence="10 11">
    <name type="scientific">Aquipseudomonas campi</name>
    <dbReference type="NCBI Taxonomy" id="2731681"/>
    <lineage>
        <taxon>Bacteria</taxon>
        <taxon>Pseudomonadati</taxon>
        <taxon>Pseudomonadota</taxon>
        <taxon>Gammaproteobacteria</taxon>
        <taxon>Pseudomonadales</taxon>
        <taxon>Pseudomonadaceae</taxon>
        <taxon>Aquipseudomonas</taxon>
    </lineage>
</organism>
<protein>
    <recommendedName>
        <fullName evidence="2">site-specific DNA-methyltransferase (adenine-specific)</fullName>
        <ecNumber evidence="2">2.1.1.72</ecNumber>
    </recommendedName>
</protein>
<dbReference type="EMBL" id="CP053697">
    <property type="protein sequence ID" value="QKE63495.1"/>
    <property type="molecule type" value="Genomic_DNA"/>
</dbReference>
<evidence type="ECO:0000313" key="10">
    <source>
        <dbReference type="EMBL" id="QKE63495.1"/>
    </source>
</evidence>
<dbReference type="InterPro" id="IPR051537">
    <property type="entry name" value="DNA_Adenine_Mtase"/>
</dbReference>
<dbReference type="GO" id="GO:0008170">
    <property type="term" value="F:N-methyltransferase activity"/>
    <property type="evidence" value="ECO:0007669"/>
    <property type="project" value="InterPro"/>
</dbReference>
<evidence type="ECO:0000256" key="3">
    <source>
        <dbReference type="ARBA" id="ARBA00022603"/>
    </source>
</evidence>
<keyword evidence="3 10" id="KW-0489">Methyltransferase</keyword>
<dbReference type="GO" id="GO:0009007">
    <property type="term" value="F:site-specific DNA-methyltransferase (adenine-specific) activity"/>
    <property type="evidence" value="ECO:0007669"/>
    <property type="project" value="UniProtKB-EC"/>
</dbReference>
<dbReference type="GO" id="GO:0009307">
    <property type="term" value="P:DNA restriction-modification system"/>
    <property type="evidence" value="ECO:0007669"/>
    <property type="project" value="UniProtKB-KW"/>
</dbReference>
<dbReference type="InterPro" id="IPR003356">
    <property type="entry name" value="DNA_methylase_A-5"/>
</dbReference>
<dbReference type="PROSITE" id="PS00092">
    <property type="entry name" value="N6_MTASE"/>
    <property type="match status" value="1"/>
</dbReference>
<feature type="domain" description="N6 adenine-specific DNA methyltransferase N-terminal" evidence="9">
    <location>
        <begin position="10"/>
        <end position="140"/>
    </location>
</feature>
<evidence type="ECO:0000259" key="8">
    <source>
        <dbReference type="Pfam" id="PF02384"/>
    </source>
</evidence>
<keyword evidence="5" id="KW-0949">S-adenosyl-L-methionine</keyword>
<dbReference type="InterPro" id="IPR029063">
    <property type="entry name" value="SAM-dependent_MTases_sf"/>
</dbReference>
<dbReference type="KEGG" id="pcam:HNE05_09025"/>
<evidence type="ECO:0000259" key="9">
    <source>
        <dbReference type="Pfam" id="PF12161"/>
    </source>
</evidence>
<evidence type="ECO:0000256" key="4">
    <source>
        <dbReference type="ARBA" id="ARBA00022679"/>
    </source>
</evidence>
<evidence type="ECO:0000256" key="5">
    <source>
        <dbReference type="ARBA" id="ARBA00022691"/>
    </source>
</evidence>
<dbReference type="GO" id="GO:0032259">
    <property type="term" value="P:methylation"/>
    <property type="evidence" value="ECO:0007669"/>
    <property type="project" value="UniProtKB-KW"/>
</dbReference>
<reference evidence="10" key="1">
    <citation type="submission" date="2020-07" db="EMBL/GenBank/DDBJ databases">
        <title>Nitrate ammonifying Pseudomonas campi sp. nov. isolated from German agricultural grassland.</title>
        <authorList>
            <person name="Timsy T."/>
            <person name="Ulrich A."/>
            <person name="Spanner T."/>
            <person name="Foesel B."/>
            <person name="Kolb S."/>
            <person name="Horn M.A."/>
            <person name="Behrendt U."/>
        </authorList>
    </citation>
    <scope>NUCLEOTIDE SEQUENCE</scope>
    <source>
        <strain evidence="10">S1-A32-2</strain>
    </source>
</reference>
<keyword evidence="11" id="KW-1185">Reference proteome</keyword>
<name>A0A6M8G2W1_9GAMM</name>